<dbReference type="Pfam" id="PF00069">
    <property type="entry name" value="Pkinase"/>
    <property type="match status" value="1"/>
</dbReference>
<evidence type="ECO:0000259" key="1">
    <source>
        <dbReference type="PROSITE" id="PS50011"/>
    </source>
</evidence>
<dbReference type="InterPro" id="IPR011009">
    <property type="entry name" value="Kinase-like_dom_sf"/>
</dbReference>
<dbReference type="AlphaFoldDB" id="A0A914MBJ5"/>
<dbReference type="Gene3D" id="1.10.510.10">
    <property type="entry name" value="Transferase(Phosphotransferase) domain 1"/>
    <property type="match status" value="1"/>
</dbReference>
<evidence type="ECO:0000313" key="2">
    <source>
        <dbReference type="Proteomes" id="UP000887563"/>
    </source>
</evidence>
<name>A0A914MBJ5_MELIC</name>
<reference evidence="3" key="1">
    <citation type="submission" date="2022-11" db="UniProtKB">
        <authorList>
            <consortium name="WormBaseParasite"/>
        </authorList>
    </citation>
    <scope>IDENTIFICATION</scope>
</reference>
<proteinExistence type="predicted"/>
<accession>A0A914MBJ5</accession>
<organism evidence="2 3">
    <name type="scientific">Meloidogyne incognita</name>
    <name type="common">Southern root-knot nematode worm</name>
    <name type="synonym">Oxyuris incognita</name>
    <dbReference type="NCBI Taxonomy" id="6306"/>
    <lineage>
        <taxon>Eukaryota</taxon>
        <taxon>Metazoa</taxon>
        <taxon>Ecdysozoa</taxon>
        <taxon>Nematoda</taxon>
        <taxon>Chromadorea</taxon>
        <taxon>Rhabditida</taxon>
        <taxon>Tylenchina</taxon>
        <taxon>Tylenchomorpha</taxon>
        <taxon>Tylenchoidea</taxon>
        <taxon>Meloidogynidae</taxon>
        <taxon>Meloidogyninae</taxon>
        <taxon>Meloidogyne</taxon>
        <taxon>Meloidogyne incognita group</taxon>
    </lineage>
</organism>
<dbReference type="PANTHER" id="PTHR11909">
    <property type="entry name" value="CASEIN KINASE-RELATED"/>
    <property type="match status" value="1"/>
</dbReference>
<dbReference type="SUPFAM" id="SSF56112">
    <property type="entry name" value="Protein kinase-like (PK-like)"/>
    <property type="match status" value="1"/>
</dbReference>
<dbReference type="GO" id="GO:0005524">
    <property type="term" value="F:ATP binding"/>
    <property type="evidence" value="ECO:0007669"/>
    <property type="project" value="InterPro"/>
</dbReference>
<sequence>MAVCCFGRVPPNLCHLCITRPLMAMFASIGDVCDRPIHNGRRSTVYISKQESEWFALKASSEYAWKKEMEVYRTLQSVPGNKFTRIQELLGSGELPVFFKSHNSQHKFYILTRYNNLRDVKTWLTRIPGLSEAMRFKAARETLLALKELHQLGFVSRDVKLENFGVHITKDHRLKFYIYDFELSQKYKDVETGKPTVQKIRGSKGDGTTESAPLVQMTGSRRTFPVDDVEGWFYCLYHILCDSIPWDIGWPQPEFRESTYATAVSGIRYTKQQMHETGRIYCAKEYDCLMSAIFNVILKWSKTPEVVEARFYDEICSILKKGVHNCGKTELMDCNIHCMKHYKKHQRHDA</sequence>
<dbReference type="InterPro" id="IPR000719">
    <property type="entry name" value="Prot_kinase_dom"/>
</dbReference>
<dbReference type="WBParaSite" id="Minc3s01465g24059">
    <property type="protein sequence ID" value="Minc3s01465g24059"/>
    <property type="gene ID" value="Minc3s01465g24059"/>
</dbReference>
<dbReference type="Proteomes" id="UP000887563">
    <property type="component" value="Unplaced"/>
</dbReference>
<evidence type="ECO:0000313" key="3">
    <source>
        <dbReference type="WBParaSite" id="Minc3s01465g24059"/>
    </source>
</evidence>
<feature type="domain" description="Protein kinase" evidence="1">
    <location>
        <begin position="1"/>
        <end position="350"/>
    </location>
</feature>
<dbReference type="InterPro" id="IPR050235">
    <property type="entry name" value="CK1_Ser-Thr_kinase"/>
</dbReference>
<dbReference type="PROSITE" id="PS50011">
    <property type="entry name" value="PROTEIN_KINASE_DOM"/>
    <property type="match status" value="1"/>
</dbReference>
<protein>
    <submittedName>
        <fullName evidence="3">Protein kinase domain-containing protein</fullName>
    </submittedName>
</protein>
<dbReference type="GO" id="GO:0004672">
    <property type="term" value="F:protein kinase activity"/>
    <property type="evidence" value="ECO:0007669"/>
    <property type="project" value="InterPro"/>
</dbReference>
<keyword evidence="2" id="KW-1185">Reference proteome</keyword>